<dbReference type="EMBL" id="AZHX01000461">
    <property type="protein sequence ID" value="ETX07408.1"/>
    <property type="molecule type" value="Genomic_DNA"/>
</dbReference>
<keyword evidence="3" id="KW-1185">Reference proteome</keyword>
<reference evidence="2 3" key="1">
    <citation type="journal article" date="2014" name="Nature">
        <title>An environmental bacterial taxon with a large and distinct metabolic repertoire.</title>
        <authorList>
            <person name="Wilson M.C."/>
            <person name="Mori T."/>
            <person name="Ruckert C."/>
            <person name="Uria A.R."/>
            <person name="Helf M.J."/>
            <person name="Takada K."/>
            <person name="Gernert C."/>
            <person name="Steffens U.A."/>
            <person name="Heycke N."/>
            <person name="Schmitt S."/>
            <person name="Rinke C."/>
            <person name="Helfrich E.J."/>
            <person name="Brachmann A.O."/>
            <person name="Gurgui C."/>
            <person name="Wakimoto T."/>
            <person name="Kracht M."/>
            <person name="Crusemann M."/>
            <person name="Hentschel U."/>
            <person name="Abe I."/>
            <person name="Matsunaga S."/>
            <person name="Kalinowski J."/>
            <person name="Takeyama H."/>
            <person name="Piel J."/>
        </authorList>
    </citation>
    <scope>NUCLEOTIDE SEQUENCE [LARGE SCALE GENOMIC DNA]</scope>
    <source>
        <strain evidence="3">TSY2</strain>
    </source>
</reference>
<feature type="compositionally biased region" description="Basic and acidic residues" evidence="1">
    <location>
        <begin position="1"/>
        <end position="13"/>
    </location>
</feature>
<feature type="region of interest" description="Disordered" evidence="1">
    <location>
        <begin position="1"/>
        <end position="23"/>
    </location>
</feature>
<dbReference type="AlphaFoldDB" id="W4MB29"/>
<comment type="caution">
    <text evidence="2">The sequence shown here is derived from an EMBL/GenBank/DDBJ whole genome shotgun (WGS) entry which is preliminary data.</text>
</comment>
<evidence type="ECO:0000256" key="1">
    <source>
        <dbReference type="SAM" id="MobiDB-lite"/>
    </source>
</evidence>
<evidence type="ECO:0000313" key="2">
    <source>
        <dbReference type="EMBL" id="ETX07408.1"/>
    </source>
</evidence>
<proteinExistence type="predicted"/>
<gene>
    <name evidence="2" type="ORF">ETSY2_11335</name>
</gene>
<organism evidence="2 3">
    <name type="scientific">Candidatus Entotheonella gemina</name>
    <dbReference type="NCBI Taxonomy" id="1429439"/>
    <lineage>
        <taxon>Bacteria</taxon>
        <taxon>Pseudomonadati</taxon>
        <taxon>Nitrospinota/Tectimicrobiota group</taxon>
        <taxon>Candidatus Tectimicrobiota</taxon>
        <taxon>Candidatus Entotheonellia</taxon>
        <taxon>Candidatus Entotheonellales</taxon>
        <taxon>Candidatus Entotheonellaceae</taxon>
        <taxon>Candidatus Entotheonella</taxon>
    </lineage>
</organism>
<accession>W4MB29</accession>
<sequence length="77" mass="8923">MSDSDNHMAKEYDFSQAKRGPIVPPQADTVELLIRLDEDLLDWLRERTTEQGGGDYRQVINRAVREYKARIEAQMGK</sequence>
<name>W4MB29_9BACT</name>
<evidence type="ECO:0008006" key="4">
    <source>
        <dbReference type="Google" id="ProtNLM"/>
    </source>
</evidence>
<dbReference type="HOGENOM" id="CLU_198112_0_0_7"/>
<dbReference type="Proteomes" id="UP000019140">
    <property type="component" value="Unassembled WGS sequence"/>
</dbReference>
<protein>
    <recommendedName>
        <fullName evidence="4">CopG family transcriptional regulator</fullName>
    </recommendedName>
</protein>
<evidence type="ECO:0000313" key="3">
    <source>
        <dbReference type="Proteomes" id="UP000019140"/>
    </source>
</evidence>